<evidence type="ECO:0000313" key="4">
    <source>
        <dbReference type="EMBL" id="MBW6397983.1"/>
    </source>
</evidence>
<keyword evidence="5" id="KW-1185">Reference proteome</keyword>
<feature type="region of interest" description="Disordered" evidence="1">
    <location>
        <begin position="42"/>
        <end position="81"/>
    </location>
</feature>
<dbReference type="Pfam" id="PF13717">
    <property type="entry name" value="Zn_ribbon_4"/>
    <property type="match status" value="1"/>
</dbReference>
<evidence type="ECO:0000256" key="2">
    <source>
        <dbReference type="SAM" id="Phobius"/>
    </source>
</evidence>
<gene>
    <name evidence="4" type="ORF">KPL78_09010</name>
</gene>
<evidence type="ECO:0000256" key="1">
    <source>
        <dbReference type="SAM" id="MobiDB-lite"/>
    </source>
</evidence>
<sequence length="137" mass="14128">MRIDCPACAATYEVPDRLLAGPARTLRCSRCGADFALPRVAAPAPPPVAEPPPAAPPVPEPQVATEPPPAPPPRPEPLAMVARTPPDEAATPRGLVGAWIASLVVVVAAILGLLAFHAKVMEIWPASTRLFAALGLA</sequence>
<accession>A0ABS7A6Q5</accession>
<evidence type="ECO:0000313" key="5">
    <source>
        <dbReference type="Proteomes" id="UP001196565"/>
    </source>
</evidence>
<dbReference type="PRINTS" id="PR01218">
    <property type="entry name" value="PSTLEXTENSIN"/>
</dbReference>
<comment type="caution">
    <text evidence="4">The sequence shown here is derived from an EMBL/GenBank/DDBJ whole genome shotgun (WGS) entry which is preliminary data.</text>
</comment>
<dbReference type="NCBIfam" id="TIGR02098">
    <property type="entry name" value="MJ0042_CXXC"/>
    <property type="match status" value="1"/>
</dbReference>
<organism evidence="4 5">
    <name type="scientific">Roseomonas alba</name>
    <dbReference type="NCBI Taxonomy" id="2846776"/>
    <lineage>
        <taxon>Bacteria</taxon>
        <taxon>Pseudomonadati</taxon>
        <taxon>Pseudomonadota</taxon>
        <taxon>Alphaproteobacteria</taxon>
        <taxon>Acetobacterales</taxon>
        <taxon>Roseomonadaceae</taxon>
        <taxon>Roseomonas</taxon>
    </lineage>
</organism>
<dbReference type="Proteomes" id="UP001196565">
    <property type="component" value="Unassembled WGS sequence"/>
</dbReference>
<keyword evidence="2" id="KW-1133">Transmembrane helix</keyword>
<evidence type="ECO:0000259" key="3">
    <source>
        <dbReference type="Pfam" id="PF13717"/>
    </source>
</evidence>
<keyword evidence="2" id="KW-0472">Membrane</keyword>
<dbReference type="RefSeq" id="WP_219762608.1">
    <property type="nucleotide sequence ID" value="NZ_JAHYBZ010000003.1"/>
</dbReference>
<feature type="transmembrane region" description="Helical" evidence="2">
    <location>
        <begin position="96"/>
        <end position="116"/>
    </location>
</feature>
<keyword evidence="2" id="KW-0812">Transmembrane</keyword>
<dbReference type="EMBL" id="JAHYBZ010000003">
    <property type="protein sequence ID" value="MBW6397983.1"/>
    <property type="molecule type" value="Genomic_DNA"/>
</dbReference>
<feature type="domain" description="Zinc finger/thioredoxin putative" evidence="3">
    <location>
        <begin position="1"/>
        <end position="35"/>
    </location>
</feature>
<feature type="compositionally biased region" description="Pro residues" evidence="1">
    <location>
        <begin position="43"/>
        <end position="76"/>
    </location>
</feature>
<protein>
    <submittedName>
        <fullName evidence="4">Zinc-ribbon domain-containing protein</fullName>
    </submittedName>
</protein>
<name>A0ABS7A6Q5_9PROT</name>
<dbReference type="InterPro" id="IPR011723">
    <property type="entry name" value="Znf/thioredoxin_put"/>
</dbReference>
<proteinExistence type="predicted"/>
<dbReference type="InterPro" id="IPR003882">
    <property type="entry name" value="Pistil_extensin"/>
</dbReference>
<reference evidence="4 5" key="1">
    <citation type="submission" date="2021-07" db="EMBL/GenBank/DDBJ databases">
        <authorList>
            <person name="So Y."/>
        </authorList>
    </citation>
    <scope>NUCLEOTIDE SEQUENCE [LARGE SCALE GENOMIC DNA]</scope>
    <source>
        <strain evidence="4 5">HJA6</strain>
    </source>
</reference>